<evidence type="ECO:0000313" key="1">
    <source>
        <dbReference type="EMBL" id="MEQ2188972.1"/>
    </source>
</evidence>
<name>A0ABV0PZL8_9TELE</name>
<sequence>PTFKSICDESIGLFTFCYSSARAAVSLNAGAKDGPRPSTVWVHRGVGWGQEAGRVWICCSRMVNGAIPSEAVGLWLARGSVSSSLLCCHLIPRPPRPGTAVGRR</sequence>
<accession>A0ABV0PZL8</accession>
<comment type="caution">
    <text evidence="1">The sequence shown here is derived from an EMBL/GenBank/DDBJ whole genome shotgun (WGS) entry which is preliminary data.</text>
</comment>
<feature type="non-terminal residue" evidence="1">
    <location>
        <position position="1"/>
    </location>
</feature>
<proteinExistence type="predicted"/>
<evidence type="ECO:0000313" key="2">
    <source>
        <dbReference type="Proteomes" id="UP001476798"/>
    </source>
</evidence>
<dbReference type="EMBL" id="JAHRIO010091846">
    <property type="protein sequence ID" value="MEQ2188972.1"/>
    <property type="molecule type" value="Genomic_DNA"/>
</dbReference>
<organism evidence="1 2">
    <name type="scientific">Goodea atripinnis</name>
    <dbReference type="NCBI Taxonomy" id="208336"/>
    <lineage>
        <taxon>Eukaryota</taxon>
        <taxon>Metazoa</taxon>
        <taxon>Chordata</taxon>
        <taxon>Craniata</taxon>
        <taxon>Vertebrata</taxon>
        <taxon>Euteleostomi</taxon>
        <taxon>Actinopterygii</taxon>
        <taxon>Neopterygii</taxon>
        <taxon>Teleostei</taxon>
        <taxon>Neoteleostei</taxon>
        <taxon>Acanthomorphata</taxon>
        <taxon>Ovalentaria</taxon>
        <taxon>Atherinomorphae</taxon>
        <taxon>Cyprinodontiformes</taxon>
        <taxon>Goodeidae</taxon>
        <taxon>Goodea</taxon>
    </lineage>
</organism>
<dbReference type="Proteomes" id="UP001476798">
    <property type="component" value="Unassembled WGS sequence"/>
</dbReference>
<reference evidence="1 2" key="1">
    <citation type="submission" date="2021-06" db="EMBL/GenBank/DDBJ databases">
        <authorList>
            <person name="Palmer J.M."/>
        </authorList>
    </citation>
    <scope>NUCLEOTIDE SEQUENCE [LARGE SCALE GENOMIC DNA]</scope>
    <source>
        <strain evidence="1 2">GA_2019</strain>
        <tissue evidence="1">Muscle</tissue>
    </source>
</reference>
<gene>
    <name evidence="1" type="ORF">GOODEAATRI_020336</name>
</gene>
<keyword evidence="2" id="KW-1185">Reference proteome</keyword>
<protein>
    <submittedName>
        <fullName evidence="1">Uncharacterized protein</fullName>
    </submittedName>
</protein>